<dbReference type="GO" id="GO:0032991">
    <property type="term" value="C:protein-containing complex"/>
    <property type="evidence" value="ECO:0007669"/>
    <property type="project" value="UniProtKB-ARBA"/>
</dbReference>
<reference evidence="25 26" key="1">
    <citation type="submission" date="2018-11" db="EMBL/GenBank/DDBJ databases">
        <title>Whole genome sequencing of an environmental sample.</title>
        <authorList>
            <person name="Sarangi A.N."/>
            <person name="Singh D."/>
            <person name="Tripathy S."/>
        </authorList>
    </citation>
    <scope>NUCLEOTIDE SEQUENCE [LARGE SCALE GENOMIC DNA]</scope>
    <source>
        <strain evidence="25 26">Lakshadweep</strain>
    </source>
</reference>
<feature type="coiled-coil region" evidence="18">
    <location>
        <begin position="511"/>
        <end position="542"/>
    </location>
</feature>
<keyword evidence="8" id="KW-0547">Nucleotide-binding</keyword>
<evidence type="ECO:0000259" key="23">
    <source>
        <dbReference type="PROSITE" id="PS50894"/>
    </source>
</evidence>
<evidence type="ECO:0000256" key="3">
    <source>
        <dbReference type="ARBA" id="ARBA00006402"/>
    </source>
</evidence>
<evidence type="ECO:0000256" key="6">
    <source>
        <dbReference type="ARBA" id="ARBA00022553"/>
    </source>
</evidence>
<dbReference type="Gene3D" id="3.40.50.2300">
    <property type="match status" value="1"/>
</dbReference>
<feature type="domain" description="PAS" evidence="21">
    <location>
        <begin position="1173"/>
        <end position="1228"/>
    </location>
</feature>
<evidence type="ECO:0000256" key="2">
    <source>
        <dbReference type="ARBA" id="ARBA00004496"/>
    </source>
</evidence>
<dbReference type="EMBL" id="QVFV01000008">
    <property type="protein sequence ID" value="RZM75356.1"/>
    <property type="molecule type" value="Genomic_DNA"/>
</dbReference>
<dbReference type="InterPro" id="IPR005467">
    <property type="entry name" value="His_kinase_dom"/>
</dbReference>
<dbReference type="PROSITE" id="PS50112">
    <property type="entry name" value="PAS"/>
    <property type="match status" value="7"/>
</dbReference>
<feature type="domain" description="Response regulatory" evidence="20">
    <location>
        <begin position="1688"/>
        <end position="1804"/>
    </location>
</feature>
<dbReference type="SUPFAM" id="SSF55874">
    <property type="entry name" value="ATPase domain of HSP90 chaperone/DNA topoisomerase II/histidine kinase"/>
    <property type="match status" value="1"/>
</dbReference>
<dbReference type="PROSITE" id="PS50110">
    <property type="entry name" value="RESPONSE_REGULATORY"/>
    <property type="match status" value="1"/>
</dbReference>
<dbReference type="CDD" id="cd00088">
    <property type="entry name" value="HPT"/>
    <property type="match status" value="1"/>
</dbReference>
<dbReference type="CDD" id="cd16922">
    <property type="entry name" value="HATPase_EvgS-ArcB-TorS-like"/>
    <property type="match status" value="1"/>
</dbReference>
<name>A0A4Q7E5F8_9CYAN</name>
<dbReference type="Pfam" id="PF08447">
    <property type="entry name" value="PAS_3"/>
    <property type="match status" value="4"/>
</dbReference>
<protein>
    <recommendedName>
        <fullName evidence="14">Circadian input-output histidine kinase CikA</fullName>
        <ecNumber evidence="4">2.7.13.3</ecNumber>
    </recommendedName>
    <alternativeName>
        <fullName evidence="13">Sensory/regulatory protein RpfC</fullName>
    </alternativeName>
</protein>
<dbReference type="SUPFAM" id="SSF47226">
    <property type="entry name" value="Histidine-containing phosphotransfer domain, HPT domain"/>
    <property type="match status" value="1"/>
</dbReference>
<accession>A0A4Q7E5F8</accession>
<evidence type="ECO:0000256" key="5">
    <source>
        <dbReference type="ARBA" id="ARBA00022490"/>
    </source>
</evidence>
<feature type="domain" description="PAS" evidence="21">
    <location>
        <begin position="788"/>
        <end position="860"/>
    </location>
</feature>
<dbReference type="Pfam" id="PF02518">
    <property type="entry name" value="HATPase_c"/>
    <property type="match status" value="1"/>
</dbReference>
<dbReference type="SMART" id="SM00091">
    <property type="entry name" value="PAS"/>
    <property type="match status" value="9"/>
</dbReference>
<dbReference type="CDD" id="cd00130">
    <property type="entry name" value="PAS"/>
    <property type="match status" value="9"/>
</dbReference>
<dbReference type="InterPro" id="IPR011006">
    <property type="entry name" value="CheY-like_superfamily"/>
</dbReference>
<dbReference type="FunFam" id="1.10.287.130:FF:000002">
    <property type="entry name" value="Two-component osmosensing histidine kinase"/>
    <property type="match status" value="1"/>
</dbReference>
<feature type="domain" description="PAC" evidence="22">
    <location>
        <begin position="1245"/>
        <end position="1297"/>
    </location>
</feature>
<dbReference type="SMART" id="SM00387">
    <property type="entry name" value="HATPase_c"/>
    <property type="match status" value="1"/>
</dbReference>
<feature type="domain" description="PAS" evidence="21">
    <location>
        <begin position="656"/>
        <end position="761"/>
    </location>
</feature>
<evidence type="ECO:0000256" key="8">
    <source>
        <dbReference type="ARBA" id="ARBA00022741"/>
    </source>
</evidence>
<evidence type="ECO:0000256" key="16">
    <source>
        <dbReference type="PROSITE-ProRule" id="PRU00169"/>
    </source>
</evidence>
<keyword evidence="7" id="KW-0808">Transferase</keyword>
<dbReference type="SUPFAM" id="SSF52172">
    <property type="entry name" value="CheY-like"/>
    <property type="match status" value="1"/>
</dbReference>
<dbReference type="InterPro" id="IPR036890">
    <property type="entry name" value="HATPase_C_sf"/>
</dbReference>
<dbReference type="InterPro" id="IPR013655">
    <property type="entry name" value="PAS_fold_3"/>
</dbReference>
<feature type="domain" description="CBS" evidence="24">
    <location>
        <begin position="80"/>
        <end position="139"/>
    </location>
</feature>
<dbReference type="InterPro" id="IPR013656">
    <property type="entry name" value="PAS_4"/>
</dbReference>
<dbReference type="Pfam" id="PF00512">
    <property type="entry name" value="HisKA"/>
    <property type="match status" value="1"/>
</dbReference>
<organism evidence="25 26">
    <name type="scientific">Leptolyngbya iicbica LK</name>
    <dbReference type="NCBI Taxonomy" id="2294035"/>
    <lineage>
        <taxon>Bacteria</taxon>
        <taxon>Bacillati</taxon>
        <taxon>Cyanobacteriota</taxon>
        <taxon>Cyanophyceae</taxon>
        <taxon>Leptolyngbyales</taxon>
        <taxon>Leptolyngbyaceae</taxon>
        <taxon>Leptolyngbya group</taxon>
        <taxon>Leptolyngbya</taxon>
        <taxon>Leptolyngbya iicbica</taxon>
    </lineage>
</organism>
<evidence type="ECO:0000259" key="19">
    <source>
        <dbReference type="PROSITE" id="PS50109"/>
    </source>
</evidence>
<sequence>MTVTIPWLQAAIIDQPLTASPTTLVSEAIAAMGQSTTGPAADCVVVLAAQQVIGLLTASDIVRLVAQPRPIADLTLAQVMHRDVAILPTSALNDMQSAIACLQQSAARYWPLVDQQQHFVGLVDRDRLSQLVLASPQTSVPPPPLPPQAQRFEALAAIAPVGIFRTDLAANCLYVNPQWCQITGLTAEQAHQQEWPRVLHPEDREQVTQAWYQAVAEQRPFHLDYRLQRRDGQVIWVYEHSTPEWDAAGNLTGYVGTITDVSDRHAAMAALASSQELYSSILSSVSDAVFITDLAGTLIFVGPSVSTIFGYSTAEVYALGTIQQLLGADLHDRETLEQTGELTNIEQVIVDQSGREHTILVNIKPIAVADGSLMYTCRDISDRKHAEFHLQRSQQVYENAERIARIGTWELNLETEELRWSEQVFALFEFDADQFVPSLEGFAARVHPDDRAAVTEAYEQHLHHHQPYDLVHRLVMPDGRIKYVREHCDTLWSDEGQPLISRGTVQDVTQLNRAELALARLNADLEKQVQQRTQELQASEARYRALIDHAPDAILWADADGNLLSGNPQAEQLLGYSQVELTQLHFTQLHPPTELATVQQGFGGDRVETLVVCKDGSTHPVEITSSRFTVNGKTFVQGIFRDIHDRKLAEAELQESRAKFQRLVEDIGDKFVVFSHTGSAGILTYVSSGFESIFGIPKTAVLDQPWFDTIHWLPESLDQALASWQAVLESPSDFHKSEMAFIHPDGRQRILRIAEHIVRNDSGDIVAVDGIAEDITDAKQHETQLHQLTKRLQLATQSANLGIWDWDVVHNVLTWDDRMYALYGVSPADFSGAYEAWQHSLHPDDFCRATQLIESTLAGELDFDITFRVRHPDQSTHWIEAHAVVERSATGEPLRMIGTNADVTARIVAENRLKESQQFLQTVLDSFPLQCFWKDRQGVYLGANRNFVKTAQLDSMSDLVGKTDGDLPWTPEQTAAYQLDDQEVMTSGIPKLGFIESIPQPDGRPGWAETNKVPLRNLAGEVIGVLGTFQNVTDRQQAAFDLVASEQRFRQVFESNVVGMLFTDFSGNITDANDRFLDILGYTRADFEAGRVNWLALTPPEYGDQDRQAMATLMATGKITPFEKEYFRQDGSRVHVLVGVALFSPEEQQTVCIVLDISDRKATEQKLQNTLRDLSAFQRAINAAAIVATTDPQGNLTAVNDRFCQLSGYRRDELLGQNTRLLKSDYHPPEFFRELWATITRGDLWRGEICNRAKNGDLYWVDTVIVPFLDQADQVAQYLTIRFDITERKLAEEQLQLTRFVMDNASMAVWWIDLETGQFVYVNDYGCNKLGFTRAELLQMRVVDIDPDVSDADYQGLAQRLRQGETLNFSTRHQCKNGRIFPVNITANYIRYDHGGLIVAFSQDMTERQAMEDELRQAKTLAEAATLAKSEFLANMSHEIRTPMNAIIGMSDLALETSLTAKQRNYIEKVKHSARLLLGIINDILDFSKIEAGRLELEITHFDLRDIFADLHDMLEITAHRKALELQMHLAPDMPTTLIGDPLRLRQILLNLGNNAVKFTPAGHVSIQGSLLSQDEHTATVQFTVADTGIGISCEQQQRLFQSFSQADTSTTRRYGGTGLGLAICKRLTALMGGEIRAESVAHQGTTFYVTLRLQKPLLGELPVHTSDVADNQPPSLATLNDQLQGAHLLVVEDNAINQELVMALLASRGMTVVMARNGQEALEQLATDTFDAVLMDCQMPVMNGYDATRAIRQQPQFRDLPIIAMTAGALNRDRDQVFAVGMNDYLAKPFDIDRFLQTLARWIHPQRRHHATTTQAITALSGDHLPFIPGIDQQRGLMAVDYNAQLYRKLLQQFSQNYHNFAADFWTAQQSDDPTATIRCAHSLKGIAATLGIRDVQRAAQVLEQTCRDAPDPASINAHLATVINVLQPVIEKLQVLEQATPTGPPPPLDLADLRAQLQTLQQLLEDCDTAAMSRLEALEPILISQLQSGPLVTTLTTLQQALNSFDFETASAALARIQAHFEALAS</sequence>
<keyword evidence="18" id="KW-0175">Coiled coil</keyword>
<keyword evidence="9" id="KW-0418">Kinase</keyword>
<comment type="similarity">
    <text evidence="3">In the N-terminal section; belongs to the phytochrome family.</text>
</comment>
<evidence type="ECO:0000256" key="17">
    <source>
        <dbReference type="PROSITE-ProRule" id="PRU00703"/>
    </source>
</evidence>
<evidence type="ECO:0000259" key="20">
    <source>
        <dbReference type="PROSITE" id="PS50110"/>
    </source>
</evidence>
<feature type="domain" description="PAC" evidence="22">
    <location>
        <begin position="468"/>
        <end position="520"/>
    </location>
</feature>
<comment type="catalytic activity">
    <reaction evidence="1">
        <text>ATP + protein L-histidine = ADP + protein N-phospho-L-histidine.</text>
        <dbReference type="EC" id="2.7.13.3"/>
    </reaction>
</comment>
<evidence type="ECO:0000256" key="4">
    <source>
        <dbReference type="ARBA" id="ARBA00012438"/>
    </source>
</evidence>
<dbReference type="InterPro" id="IPR046342">
    <property type="entry name" value="CBS_dom_sf"/>
</dbReference>
<keyword evidence="17" id="KW-0129">CBS domain</keyword>
<evidence type="ECO:0000256" key="7">
    <source>
        <dbReference type="ARBA" id="ARBA00022679"/>
    </source>
</evidence>
<dbReference type="CDD" id="cd17546">
    <property type="entry name" value="REC_hyHK_CKI1_RcsC-like"/>
    <property type="match status" value="1"/>
</dbReference>
<feature type="domain" description="PAC" evidence="22">
    <location>
        <begin position="605"/>
        <end position="655"/>
    </location>
</feature>
<dbReference type="InterPro" id="IPR035965">
    <property type="entry name" value="PAS-like_dom_sf"/>
</dbReference>
<evidence type="ECO:0000259" key="21">
    <source>
        <dbReference type="PROSITE" id="PS50112"/>
    </source>
</evidence>
<feature type="domain" description="PAS" evidence="21">
    <location>
        <begin position="148"/>
        <end position="218"/>
    </location>
</feature>
<dbReference type="Pfam" id="PF13188">
    <property type="entry name" value="PAS_8"/>
    <property type="match status" value="2"/>
</dbReference>
<evidence type="ECO:0000256" key="12">
    <source>
        <dbReference type="ARBA" id="ARBA00064003"/>
    </source>
</evidence>
<dbReference type="GO" id="GO:0005737">
    <property type="term" value="C:cytoplasm"/>
    <property type="evidence" value="ECO:0007669"/>
    <property type="project" value="UniProtKB-SubCell"/>
</dbReference>
<evidence type="ECO:0000259" key="24">
    <source>
        <dbReference type="PROSITE" id="PS51371"/>
    </source>
</evidence>
<dbReference type="SMART" id="SM00073">
    <property type="entry name" value="HPT"/>
    <property type="match status" value="1"/>
</dbReference>
<dbReference type="InterPro" id="IPR052162">
    <property type="entry name" value="Sensor_kinase/Photoreceptor"/>
</dbReference>
<dbReference type="SMART" id="SM00388">
    <property type="entry name" value="HisKA"/>
    <property type="match status" value="1"/>
</dbReference>
<evidence type="ECO:0000313" key="26">
    <source>
        <dbReference type="Proteomes" id="UP000292459"/>
    </source>
</evidence>
<feature type="domain" description="PAC" evidence="22">
    <location>
        <begin position="1365"/>
        <end position="1417"/>
    </location>
</feature>
<feature type="domain" description="CBS" evidence="24">
    <location>
        <begin position="12"/>
        <end position="71"/>
    </location>
</feature>
<dbReference type="InterPro" id="IPR000700">
    <property type="entry name" value="PAS-assoc_C"/>
</dbReference>
<dbReference type="GO" id="GO:0005524">
    <property type="term" value="F:ATP binding"/>
    <property type="evidence" value="ECO:0007669"/>
    <property type="project" value="UniProtKB-KW"/>
</dbReference>
<dbReference type="NCBIfam" id="TIGR00229">
    <property type="entry name" value="sensory_box"/>
    <property type="match status" value="8"/>
</dbReference>
<evidence type="ECO:0000256" key="10">
    <source>
        <dbReference type="ARBA" id="ARBA00022840"/>
    </source>
</evidence>
<evidence type="ECO:0000313" key="25">
    <source>
        <dbReference type="EMBL" id="RZM75356.1"/>
    </source>
</evidence>
<dbReference type="SUPFAM" id="SSF54631">
    <property type="entry name" value="CBS-domain pair"/>
    <property type="match status" value="1"/>
</dbReference>
<dbReference type="OrthoDB" id="569347at2"/>
<keyword evidence="6 16" id="KW-0597">Phosphoprotein</keyword>
<dbReference type="Pfam" id="PF08448">
    <property type="entry name" value="PAS_4"/>
    <property type="match status" value="1"/>
</dbReference>
<dbReference type="Proteomes" id="UP000292459">
    <property type="component" value="Unassembled WGS sequence"/>
</dbReference>
<keyword evidence="5" id="KW-0963">Cytoplasm</keyword>
<dbReference type="InterPro" id="IPR000014">
    <property type="entry name" value="PAS"/>
</dbReference>
<dbReference type="SUPFAM" id="SSF55785">
    <property type="entry name" value="PYP-like sensor domain (PAS domain)"/>
    <property type="match status" value="10"/>
</dbReference>
<dbReference type="PROSITE" id="PS50109">
    <property type="entry name" value="HIS_KIN"/>
    <property type="match status" value="1"/>
</dbReference>
<proteinExistence type="inferred from homology"/>
<feature type="domain" description="PAS" evidence="21">
    <location>
        <begin position="274"/>
        <end position="329"/>
    </location>
</feature>
<feature type="domain" description="HPt" evidence="23">
    <location>
        <begin position="1844"/>
        <end position="1942"/>
    </location>
</feature>
<evidence type="ECO:0000256" key="11">
    <source>
        <dbReference type="ARBA" id="ARBA00023012"/>
    </source>
</evidence>
<dbReference type="GO" id="GO:0000155">
    <property type="term" value="F:phosphorelay sensor kinase activity"/>
    <property type="evidence" value="ECO:0007669"/>
    <property type="project" value="InterPro"/>
</dbReference>
<dbReference type="InterPro" id="IPR036641">
    <property type="entry name" value="HPT_dom_sf"/>
</dbReference>
<dbReference type="PANTHER" id="PTHR43304">
    <property type="entry name" value="PHYTOCHROME-LIKE PROTEIN CPH1"/>
    <property type="match status" value="1"/>
</dbReference>
<dbReference type="InterPro" id="IPR001610">
    <property type="entry name" value="PAC"/>
</dbReference>
<dbReference type="PRINTS" id="PR00344">
    <property type="entry name" value="BCTRLSENSOR"/>
</dbReference>
<keyword evidence="11" id="KW-0902">Two-component regulatory system</keyword>
<keyword evidence="26" id="KW-1185">Reference proteome</keyword>
<dbReference type="InterPro" id="IPR003594">
    <property type="entry name" value="HATPase_dom"/>
</dbReference>
<dbReference type="Gene3D" id="3.10.580.10">
    <property type="entry name" value="CBS-domain"/>
    <property type="match status" value="1"/>
</dbReference>
<dbReference type="Gene3D" id="1.10.287.130">
    <property type="match status" value="1"/>
</dbReference>
<feature type="modified residue" description="4-aspartylphosphate" evidence="16">
    <location>
        <position position="1737"/>
    </location>
</feature>
<gene>
    <name evidence="25" type="ORF">DYY88_20670</name>
</gene>
<dbReference type="PANTHER" id="PTHR43304:SF1">
    <property type="entry name" value="PAC DOMAIN-CONTAINING PROTEIN"/>
    <property type="match status" value="1"/>
</dbReference>
<dbReference type="CDD" id="cd00082">
    <property type="entry name" value="HisKA"/>
    <property type="match status" value="1"/>
</dbReference>
<dbReference type="Gene3D" id="3.30.450.20">
    <property type="entry name" value="PAS domain"/>
    <property type="match status" value="10"/>
</dbReference>
<feature type="domain" description="PAC" evidence="22">
    <location>
        <begin position="735"/>
        <end position="787"/>
    </location>
</feature>
<dbReference type="RefSeq" id="WP_052288318.1">
    <property type="nucleotide sequence ID" value="NZ_QVFV01000008.1"/>
</dbReference>
<evidence type="ECO:0000256" key="9">
    <source>
        <dbReference type="ARBA" id="ARBA00022777"/>
    </source>
</evidence>
<dbReference type="SMART" id="SM00448">
    <property type="entry name" value="REC"/>
    <property type="match status" value="1"/>
</dbReference>
<feature type="domain" description="Histidine kinase" evidence="19">
    <location>
        <begin position="1435"/>
        <end position="1656"/>
    </location>
</feature>
<evidence type="ECO:0000256" key="14">
    <source>
        <dbReference type="ARBA" id="ARBA00074306"/>
    </source>
</evidence>
<dbReference type="Gene3D" id="3.30.565.10">
    <property type="entry name" value="Histidine kinase-like ATPase, C-terminal domain"/>
    <property type="match status" value="1"/>
</dbReference>
<evidence type="ECO:0000256" key="13">
    <source>
        <dbReference type="ARBA" id="ARBA00068150"/>
    </source>
</evidence>
<dbReference type="PROSITE" id="PS50894">
    <property type="entry name" value="HPT"/>
    <property type="match status" value="1"/>
</dbReference>
<comment type="subunit">
    <text evidence="12">At low DSF concentrations, interacts with RpfF.</text>
</comment>
<dbReference type="InterPro" id="IPR008207">
    <property type="entry name" value="Sig_transdc_His_kin_Hpt_dom"/>
</dbReference>
<evidence type="ECO:0000256" key="1">
    <source>
        <dbReference type="ARBA" id="ARBA00000085"/>
    </source>
</evidence>
<feature type="domain" description="PAC" evidence="22">
    <location>
        <begin position="992"/>
        <end position="1044"/>
    </location>
</feature>
<dbReference type="InterPro" id="IPR003661">
    <property type="entry name" value="HisK_dim/P_dom"/>
</dbReference>
<evidence type="ECO:0000256" key="15">
    <source>
        <dbReference type="PROSITE-ProRule" id="PRU00110"/>
    </source>
</evidence>
<dbReference type="InterPro" id="IPR001789">
    <property type="entry name" value="Sig_transdc_resp-reg_receiver"/>
</dbReference>
<dbReference type="InterPro" id="IPR004358">
    <property type="entry name" value="Sig_transdc_His_kin-like_C"/>
</dbReference>
<feature type="domain" description="PAS" evidence="21">
    <location>
        <begin position="1045"/>
        <end position="1117"/>
    </location>
</feature>
<keyword evidence="10" id="KW-0067">ATP-binding</keyword>
<feature type="domain" description="PAC" evidence="22">
    <location>
        <begin position="221"/>
        <end position="273"/>
    </location>
</feature>
<dbReference type="FunFam" id="3.30.565.10:FF:000010">
    <property type="entry name" value="Sensor histidine kinase RcsC"/>
    <property type="match status" value="1"/>
</dbReference>
<evidence type="ECO:0000259" key="22">
    <source>
        <dbReference type="PROSITE" id="PS50113"/>
    </source>
</evidence>
<dbReference type="InterPro" id="IPR000644">
    <property type="entry name" value="CBS_dom"/>
</dbReference>
<feature type="domain" description="PAC" evidence="22">
    <location>
        <begin position="1120"/>
        <end position="1169"/>
    </location>
</feature>
<dbReference type="EC" id="2.7.13.3" evidence="4"/>
<dbReference type="Gene3D" id="2.10.70.100">
    <property type="match status" value="2"/>
</dbReference>
<comment type="caution">
    <text evidence="25">The sequence shown here is derived from an EMBL/GenBank/DDBJ whole genome shotgun (WGS) entry which is preliminary data.</text>
</comment>
<feature type="domain" description="PAC" evidence="22">
    <location>
        <begin position="863"/>
        <end position="915"/>
    </location>
</feature>
<feature type="domain" description="PAS" evidence="21">
    <location>
        <begin position="539"/>
        <end position="591"/>
    </location>
</feature>
<dbReference type="Pfam" id="PF13426">
    <property type="entry name" value="PAS_9"/>
    <property type="match status" value="3"/>
</dbReference>
<dbReference type="SMART" id="SM00086">
    <property type="entry name" value="PAC"/>
    <property type="match status" value="10"/>
</dbReference>
<dbReference type="InterPro" id="IPR036097">
    <property type="entry name" value="HisK_dim/P_sf"/>
</dbReference>
<evidence type="ECO:0000256" key="18">
    <source>
        <dbReference type="SAM" id="Coils"/>
    </source>
</evidence>
<dbReference type="SUPFAM" id="SSF47384">
    <property type="entry name" value="Homodimeric domain of signal transducing histidine kinase"/>
    <property type="match status" value="1"/>
</dbReference>
<dbReference type="Pfam" id="PF00072">
    <property type="entry name" value="Response_reg"/>
    <property type="match status" value="1"/>
</dbReference>
<comment type="subcellular location">
    <subcellularLocation>
        <location evidence="2">Cytoplasm</location>
    </subcellularLocation>
</comment>
<dbReference type="PROSITE" id="PS50113">
    <property type="entry name" value="PAC"/>
    <property type="match status" value="9"/>
</dbReference>
<dbReference type="Gene3D" id="1.20.120.160">
    <property type="entry name" value="HPT domain"/>
    <property type="match status" value="1"/>
</dbReference>
<feature type="modified residue" description="Phosphohistidine" evidence="15">
    <location>
        <position position="1883"/>
    </location>
</feature>
<dbReference type="PROSITE" id="PS51371">
    <property type="entry name" value="CBS"/>
    <property type="match status" value="2"/>
</dbReference>
<dbReference type="Pfam" id="PF01627">
    <property type="entry name" value="Hpt"/>
    <property type="match status" value="1"/>
</dbReference>
<dbReference type="FunFam" id="3.30.450.20:FF:000099">
    <property type="entry name" value="Sensory box sensor histidine kinase"/>
    <property type="match status" value="1"/>
</dbReference>